<sequence>MSAGELLELCTWQTRVGGLDAAMRALQAAPRLQGDNGDGLAAAWTADAGPLNRLIHLWRYRGATQRTQLHATASQGPVPPTDVCIGYSSELLEPLPFSPSLRPRDLGSFHEFRIYTYPTSAIPDLVERWSPVIEWRQTLSPLVGAWVTPVASGSGLTRLVHCWAYRDANEWQAVRALARRSGRWPPPAAGRPTSVLEQSSYVALPVSFAPES</sequence>
<dbReference type="InterPro" id="IPR012577">
    <property type="entry name" value="NIPSNAP"/>
</dbReference>
<dbReference type="InterPro" id="IPR051557">
    <property type="entry name" value="NipSnap_domain"/>
</dbReference>
<comment type="similarity">
    <text evidence="1">Belongs to the NipSnap family.</text>
</comment>
<organism evidence="3 4">
    <name type="scientific">Variovorax guangxiensis</name>
    <dbReference type="NCBI Taxonomy" id="1775474"/>
    <lineage>
        <taxon>Bacteria</taxon>
        <taxon>Pseudomonadati</taxon>
        <taxon>Pseudomonadota</taxon>
        <taxon>Betaproteobacteria</taxon>
        <taxon>Burkholderiales</taxon>
        <taxon>Comamonadaceae</taxon>
        <taxon>Variovorax</taxon>
    </lineage>
</organism>
<evidence type="ECO:0000256" key="1">
    <source>
        <dbReference type="ARBA" id="ARBA00005291"/>
    </source>
</evidence>
<protein>
    <recommendedName>
        <fullName evidence="2">NIPSNAP domain-containing protein</fullName>
    </recommendedName>
</protein>
<dbReference type="RefSeq" id="WP_140841957.1">
    <property type="nucleotide sequence ID" value="NZ_RCZI01000003.1"/>
</dbReference>
<dbReference type="SUPFAM" id="SSF54909">
    <property type="entry name" value="Dimeric alpha+beta barrel"/>
    <property type="match status" value="2"/>
</dbReference>
<dbReference type="AlphaFoldDB" id="A0A502DS92"/>
<dbReference type="EMBL" id="RCZI01000003">
    <property type="protein sequence ID" value="TPG27419.1"/>
    <property type="molecule type" value="Genomic_DNA"/>
</dbReference>
<dbReference type="Proteomes" id="UP000319212">
    <property type="component" value="Unassembled WGS sequence"/>
</dbReference>
<evidence type="ECO:0000259" key="2">
    <source>
        <dbReference type="Pfam" id="PF07978"/>
    </source>
</evidence>
<evidence type="ECO:0000313" key="3">
    <source>
        <dbReference type="EMBL" id="TPG27419.1"/>
    </source>
</evidence>
<accession>A0A502DS92</accession>
<dbReference type="PANTHER" id="PTHR21017">
    <property type="entry name" value="NIPSNAP-RELATED"/>
    <property type="match status" value="1"/>
</dbReference>
<evidence type="ECO:0000313" key="4">
    <source>
        <dbReference type="Proteomes" id="UP000319212"/>
    </source>
</evidence>
<comment type="caution">
    <text evidence="3">The sequence shown here is derived from an EMBL/GenBank/DDBJ whole genome shotgun (WGS) entry which is preliminary data.</text>
</comment>
<dbReference type="InterPro" id="IPR011008">
    <property type="entry name" value="Dimeric_a/b-barrel"/>
</dbReference>
<feature type="domain" description="NIPSNAP" evidence="2">
    <location>
        <begin position="111"/>
        <end position="210"/>
    </location>
</feature>
<dbReference type="Pfam" id="PF07978">
    <property type="entry name" value="NIPSNAP"/>
    <property type="match status" value="2"/>
</dbReference>
<reference evidence="3 4" key="1">
    <citation type="journal article" date="2019" name="Environ. Microbiol.">
        <title>Species interactions and distinct microbial communities in high Arctic permafrost affected cryosols are associated with the CH4 and CO2 gas fluxes.</title>
        <authorList>
            <person name="Altshuler I."/>
            <person name="Hamel J."/>
            <person name="Turney S."/>
            <person name="Magnuson E."/>
            <person name="Levesque R."/>
            <person name="Greer C."/>
            <person name="Whyte L.G."/>
        </authorList>
    </citation>
    <scope>NUCLEOTIDE SEQUENCE [LARGE SCALE GENOMIC DNA]</scope>
    <source>
        <strain evidence="3 4">S06.C</strain>
    </source>
</reference>
<dbReference type="Gene3D" id="3.30.70.100">
    <property type="match status" value="2"/>
</dbReference>
<feature type="domain" description="NIPSNAP" evidence="2">
    <location>
        <begin position="8"/>
        <end position="77"/>
    </location>
</feature>
<dbReference type="PANTHER" id="PTHR21017:SF17">
    <property type="entry name" value="PROTEIN NIPSNAP"/>
    <property type="match status" value="1"/>
</dbReference>
<proteinExistence type="inferred from homology"/>
<gene>
    <name evidence="3" type="ORF">EAH82_11560</name>
</gene>
<name>A0A502DS92_9BURK</name>
<dbReference type="OrthoDB" id="8905985at2"/>